<comment type="caution">
    <text evidence="1">The sequence shown here is derived from an EMBL/GenBank/DDBJ whole genome shotgun (WGS) entry which is preliminary data.</text>
</comment>
<dbReference type="EMBL" id="DNAN01000232">
    <property type="protein sequence ID" value="HAW75409.1"/>
    <property type="molecule type" value="Genomic_DNA"/>
</dbReference>
<name>A0A350P292_9ALTE</name>
<protein>
    <submittedName>
        <fullName evidence="1">Uncharacterized protein</fullName>
    </submittedName>
</protein>
<organism evidence="1 2">
    <name type="scientific">Alteromonas australica</name>
    <dbReference type="NCBI Taxonomy" id="589873"/>
    <lineage>
        <taxon>Bacteria</taxon>
        <taxon>Pseudomonadati</taxon>
        <taxon>Pseudomonadota</taxon>
        <taxon>Gammaproteobacteria</taxon>
        <taxon>Alteromonadales</taxon>
        <taxon>Alteromonadaceae</taxon>
        <taxon>Alteromonas/Salinimonas group</taxon>
        <taxon>Alteromonas</taxon>
    </lineage>
</organism>
<dbReference type="AlphaFoldDB" id="A0A350P292"/>
<reference evidence="1 2" key="1">
    <citation type="journal article" date="2018" name="Nat. Biotechnol.">
        <title>A standardized bacterial taxonomy based on genome phylogeny substantially revises the tree of life.</title>
        <authorList>
            <person name="Parks D.H."/>
            <person name="Chuvochina M."/>
            <person name="Waite D.W."/>
            <person name="Rinke C."/>
            <person name="Skarshewski A."/>
            <person name="Chaumeil P.A."/>
            <person name="Hugenholtz P."/>
        </authorList>
    </citation>
    <scope>NUCLEOTIDE SEQUENCE [LARGE SCALE GENOMIC DNA]</scope>
    <source>
        <strain evidence="1">UBA11978</strain>
    </source>
</reference>
<evidence type="ECO:0000313" key="2">
    <source>
        <dbReference type="Proteomes" id="UP000263517"/>
    </source>
</evidence>
<proteinExistence type="predicted"/>
<dbReference type="Proteomes" id="UP000263517">
    <property type="component" value="Unassembled WGS sequence"/>
</dbReference>
<accession>A0A350P292</accession>
<sequence length="167" mass="19306">MAMDRINVDTWACNLSYLNSKALSVVMEIEEIAVNELLSNETLPFAVSEIVAKIENRESRSSYVKYRINNAYRPVNWKRVKRDFDKMEVQKHIVVFEGNDPGTTKVKYRTTTEFRQMVSEYYEQFAKTVRIMMACMQMNDSAASLAELVADNPTLIRELGLEAEEDD</sequence>
<gene>
    <name evidence="1" type="ORF">DCW74_06700</name>
</gene>
<evidence type="ECO:0000313" key="1">
    <source>
        <dbReference type="EMBL" id="HAW75409.1"/>
    </source>
</evidence>